<evidence type="ECO:0000259" key="9">
    <source>
        <dbReference type="Pfam" id="PF23220"/>
    </source>
</evidence>
<feature type="region of interest" description="Disordered" evidence="8">
    <location>
        <begin position="734"/>
        <end position="754"/>
    </location>
</feature>
<dbReference type="InterPro" id="IPR003107">
    <property type="entry name" value="HAT"/>
</dbReference>
<evidence type="ECO:0000256" key="3">
    <source>
        <dbReference type="ARBA" id="ARBA00022664"/>
    </source>
</evidence>
<dbReference type="PANTHER" id="PTHR11246">
    <property type="entry name" value="PRE-MRNA SPLICING FACTOR"/>
    <property type="match status" value="1"/>
</dbReference>
<dbReference type="InterPro" id="IPR055430">
    <property type="entry name" value="HAT_Syf1_CNRKL1_C"/>
</dbReference>
<feature type="compositionally biased region" description="Low complexity" evidence="8">
    <location>
        <begin position="736"/>
        <end position="745"/>
    </location>
</feature>
<dbReference type="Pfam" id="PF23233">
    <property type="entry name" value="HAT_Syf1_CNRKL1_N"/>
    <property type="match status" value="1"/>
</dbReference>
<dbReference type="SUPFAM" id="SSF48452">
    <property type="entry name" value="TPR-like"/>
    <property type="match status" value="4"/>
</dbReference>
<organism evidence="12 13">
    <name type="scientific">Coemansia interrupta</name>
    <dbReference type="NCBI Taxonomy" id="1126814"/>
    <lineage>
        <taxon>Eukaryota</taxon>
        <taxon>Fungi</taxon>
        <taxon>Fungi incertae sedis</taxon>
        <taxon>Zoopagomycota</taxon>
        <taxon>Kickxellomycotina</taxon>
        <taxon>Kickxellomycetes</taxon>
        <taxon>Kickxellales</taxon>
        <taxon>Kickxellaceae</taxon>
        <taxon>Coemansia</taxon>
    </lineage>
</organism>
<evidence type="ECO:0000259" key="10">
    <source>
        <dbReference type="Pfam" id="PF23231"/>
    </source>
</evidence>
<dbReference type="GO" id="GO:0000974">
    <property type="term" value="C:Prp19 complex"/>
    <property type="evidence" value="ECO:0007669"/>
    <property type="project" value="TreeGrafter"/>
</dbReference>
<dbReference type="GO" id="GO:0071007">
    <property type="term" value="C:U2-type catalytic step 2 spliceosome"/>
    <property type="evidence" value="ECO:0007669"/>
    <property type="project" value="TreeGrafter"/>
</dbReference>
<keyword evidence="3" id="KW-0507">mRNA processing</keyword>
<dbReference type="Pfam" id="PF23231">
    <property type="entry name" value="HAT_Syf1_CNRKL1_C"/>
    <property type="match status" value="1"/>
</dbReference>
<dbReference type="GO" id="GO:0000349">
    <property type="term" value="P:generation of catalytic spliceosome for first transesterification step"/>
    <property type="evidence" value="ECO:0007669"/>
    <property type="project" value="TreeGrafter"/>
</dbReference>
<keyword evidence="7" id="KW-0539">Nucleus</keyword>
<sequence>MEITLTDEDLRFEEEVQRAPYSVSAWQRYLAHKRKHSVSDVRPVYIVYERALQRVPGSYKLWKQYLDLRVGRVHRLNPAVHADEHTKLTLCFERALLHQRRMPRLWLDYCGHAARQADVSAARRVFDRALRALPVTQHPRVWERYEAFAVRVGGVTCRRVYARLLRVWPERGAAYAAACEARGEWAEAARALVDEIDGGRSDERDAWRRLAHVLRRQPDALGARTERVVRDGIRRQGESAGALWTALAMYHGAGGRAERARDVFEEALRAAHGMRDFAQVFDAYAAWSEAQVAAAMGHLVDAPHGPAQLAVDLGMHRLERLLDRRAELASSVEVRQAPGSADAWLRRAAVFAARGDAEGVRAAYEQAVASVPAADADAKRVWLAYAESCATPAAARLVLERAGHALPATADAAGDVFAWWAEHELDAWDRSDELARRVLAQALQRVPRDRRLWALLVDLEESLDNVPATRAAYERMLELRVASAQTVVDYAGFLEDHGAFEDAFRVYERGIALLGHPVAVELWGVYLRRFLARYGGAQVERTRGLFEQAVAGCPPAYARPLYVAYAQFEETHGSTKRALSACARLARLAGVPLASERLESWRFYAAKTAELVGLPATRAVYQEAVERLPDAQALLMAVDFAQAERRMGEIDRARALFVYAAGLASDDAAEVWPAWHAFEVRHGSEDSFREMLREKRVVRARYAADAGVLAKAELRAKQRAAEKSVAAAARAEEAQAENAVAPANPDEVAIDDDF</sequence>
<keyword evidence="13" id="KW-1185">Reference proteome</keyword>
<proteinExistence type="inferred from homology"/>
<feature type="domain" description="Pre-mRNA-splicing factor SYF1 central HAT repeats" evidence="9">
    <location>
        <begin position="183"/>
        <end position="371"/>
    </location>
</feature>
<dbReference type="Proteomes" id="UP001140172">
    <property type="component" value="Unassembled WGS sequence"/>
</dbReference>
<evidence type="ECO:0000259" key="11">
    <source>
        <dbReference type="Pfam" id="PF23233"/>
    </source>
</evidence>
<dbReference type="SMART" id="SM00386">
    <property type="entry name" value="HAT"/>
    <property type="match status" value="10"/>
</dbReference>
<dbReference type="Pfam" id="PF23220">
    <property type="entry name" value="HAT_Syf1_M"/>
    <property type="match status" value="1"/>
</dbReference>
<dbReference type="Gene3D" id="1.25.40.10">
    <property type="entry name" value="Tetratricopeptide repeat domain"/>
    <property type="match status" value="4"/>
</dbReference>
<keyword evidence="5" id="KW-0677">Repeat</keyword>
<evidence type="ECO:0000256" key="7">
    <source>
        <dbReference type="ARBA" id="ARBA00023242"/>
    </source>
</evidence>
<evidence type="ECO:0000313" key="12">
    <source>
        <dbReference type="EMBL" id="KAJ2776306.1"/>
    </source>
</evidence>
<evidence type="ECO:0000256" key="1">
    <source>
        <dbReference type="ARBA" id="ARBA00004123"/>
    </source>
</evidence>
<evidence type="ECO:0000256" key="4">
    <source>
        <dbReference type="ARBA" id="ARBA00022728"/>
    </source>
</evidence>
<dbReference type="AlphaFoldDB" id="A0A9W8LCV0"/>
<feature type="domain" description="Pre-mRNA-splicing factor Syf1/CRNKL1-like C-terminal HAT-repeats" evidence="10">
    <location>
        <begin position="441"/>
        <end position="738"/>
    </location>
</feature>
<evidence type="ECO:0000256" key="5">
    <source>
        <dbReference type="ARBA" id="ARBA00022737"/>
    </source>
</evidence>
<keyword evidence="6" id="KW-0508">mRNA splicing</keyword>
<dbReference type="PANTHER" id="PTHR11246:SF5">
    <property type="entry name" value="PRE-MRNA-SPLICING FACTOR SYF1"/>
    <property type="match status" value="1"/>
</dbReference>
<comment type="similarity">
    <text evidence="2">Belongs to the crooked-neck family.</text>
</comment>
<dbReference type="InterPro" id="IPR055433">
    <property type="entry name" value="HAT_Syf1-like_N"/>
</dbReference>
<comment type="caution">
    <text evidence="12">The sequence shown here is derived from an EMBL/GenBank/DDBJ whole genome shotgun (WGS) entry which is preliminary data.</text>
</comment>
<evidence type="ECO:0000313" key="13">
    <source>
        <dbReference type="Proteomes" id="UP001140172"/>
    </source>
</evidence>
<reference evidence="12" key="1">
    <citation type="submission" date="2022-07" db="EMBL/GenBank/DDBJ databases">
        <title>Phylogenomic reconstructions and comparative analyses of Kickxellomycotina fungi.</title>
        <authorList>
            <person name="Reynolds N.K."/>
            <person name="Stajich J.E."/>
            <person name="Barry K."/>
            <person name="Grigoriev I.V."/>
            <person name="Crous P."/>
            <person name="Smith M.E."/>
        </authorList>
    </citation>
    <scope>NUCLEOTIDE SEQUENCE</scope>
    <source>
        <strain evidence="12">BCRC 34489</strain>
    </source>
</reference>
<gene>
    <name evidence="12" type="primary">SYF1</name>
    <name evidence="12" type="ORF">GGI15_004883</name>
</gene>
<evidence type="ECO:0000256" key="8">
    <source>
        <dbReference type="SAM" id="MobiDB-lite"/>
    </source>
</evidence>
<keyword evidence="4" id="KW-0747">Spliceosome</keyword>
<comment type="subcellular location">
    <subcellularLocation>
        <location evidence="1">Nucleus</location>
    </subcellularLocation>
</comment>
<dbReference type="InterPro" id="IPR045075">
    <property type="entry name" value="Syf1-like"/>
</dbReference>
<protein>
    <submittedName>
        <fullName evidence="12">Pre-mRNA-splicing factor syf1</fullName>
    </submittedName>
</protein>
<name>A0A9W8LCV0_9FUNG</name>
<dbReference type="EMBL" id="JANBUM010000505">
    <property type="protein sequence ID" value="KAJ2776306.1"/>
    <property type="molecule type" value="Genomic_DNA"/>
</dbReference>
<dbReference type="InterPro" id="IPR011990">
    <property type="entry name" value="TPR-like_helical_dom_sf"/>
</dbReference>
<evidence type="ECO:0000256" key="6">
    <source>
        <dbReference type="ARBA" id="ARBA00023187"/>
    </source>
</evidence>
<dbReference type="OrthoDB" id="10067343at2759"/>
<dbReference type="InterPro" id="IPR056350">
    <property type="entry name" value="HAT_Syf1_central"/>
</dbReference>
<evidence type="ECO:0000256" key="2">
    <source>
        <dbReference type="ARBA" id="ARBA00008644"/>
    </source>
</evidence>
<accession>A0A9W8LCV0</accession>
<feature type="domain" description="Pre-mRNA-splicing factor Syf1-like N-terminal HAT-repeats" evidence="11">
    <location>
        <begin position="8"/>
        <end position="170"/>
    </location>
</feature>
<dbReference type="GO" id="GO:0071014">
    <property type="term" value="C:post-mRNA release spliceosomal complex"/>
    <property type="evidence" value="ECO:0007669"/>
    <property type="project" value="TreeGrafter"/>
</dbReference>